<evidence type="ECO:0000256" key="1">
    <source>
        <dbReference type="SAM" id="Phobius"/>
    </source>
</evidence>
<gene>
    <name evidence="2" type="ORF">NRK68_32505</name>
</gene>
<accession>A0ABY5Q522</accession>
<feature type="transmembrane region" description="Helical" evidence="1">
    <location>
        <begin position="21"/>
        <end position="43"/>
    </location>
</feature>
<evidence type="ECO:0000313" key="3">
    <source>
        <dbReference type="Proteomes" id="UP001057738"/>
    </source>
</evidence>
<reference evidence="2" key="1">
    <citation type="submission" date="2022-08" db="EMBL/GenBank/DDBJ databases">
        <authorList>
            <person name="Tian L."/>
        </authorList>
    </citation>
    <scope>NUCLEOTIDE SEQUENCE</scope>
    <source>
        <strain evidence="2">CM253</strain>
    </source>
</reference>
<keyword evidence="1" id="KW-1133">Transmembrane helix</keyword>
<dbReference type="GeneID" id="95578256"/>
<dbReference type="RefSeq" id="WP_257857552.1">
    <property type="nucleotide sequence ID" value="NZ_CP102514.1"/>
</dbReference>
<keyword evidence="3" id="KW-1185">Reference proteome</keyword>
<sequence length="221" mass="24574">MSFTVHARRVRDERLSPARRGAALSSAVVLYCPFGYTWTHAYLSLFGDTRRDPRAMVTALEVLERSRTARTAEWAEFSRRRTAEKREAHRRAPSAADRAWAAAPRWPGPDLHHAHRVTVLRWSCLPTPTAAELRRAGLTELERAVMTQVDAYLATDRPNPAAAAALGGLLPRLREAAARTREERTGSGPAARADRLRMMAELVHWDRGPEPADPATGSARP</sequence>
<organism evidence="2 3">
    <name type="scientific">Streptomyces yangpuensis</name>
    <dbReference type="NCBI Taxonomy" id="1648182"/>
    <lineage>
        <taxon>Bacteria</taxon>
        <taxon>Bacillati</taxon>
        <taxon>Actinomycetota</taxon>
        <taxon>Actinomycetes</taxon>
        <taxon>Kitasatosporales</taxon>
        <taxon>Streptomycetaceae</taxon>
        <taxon>Streptomyces</taxon>
    </lineage>
</organism>
<keyword evidence="1" id="KW-0472">Membrane</keyword>
<keyword evidence="1" id="KW-0812">Transmembrane</keyword>
<dbReference type="Proteomes" id="UP001057738">
    <property type="component" value="Chromosome"/>
</dbReference>
<proteinExistence type="predicted"/>
<name>A0ABY5Q522_9ACTN</name>
<evidence type="ECO:0000313" key="2">
    <source>
        <dbReference type="EMBL" id="UUY51551.1"/>
    </source>
</evidence>
<dbReference type="EMBL" id="CP102514">
    <property type="protein sequence ID" value="UUY51551.1"/>
    <property type="molecule type" value="Genomic_DNA"/>
</dbReference>
<protein>
    <submittedName>
        <fullName evidence="2">Uncharacterized protein</fullName>
    </submittedName>
</protein>